<keyword evidence="3" id="KW-0436">Ligase</keyword>
<dbReference type="InterPro" id="IPR050237">
    <property type="entry name" value="ATP-dep_AMP-bd_enzyme"/>
</dbReference>
<dbReference type="Gene3D" id="3.30.300.30">
    <property type="match status" value="1"/>
</dbReference>
<feature type="domain" description="AMP-binding enzyme C-terminal" evidence="2">
    <location>
        <begin position="496"/>
        <end position="577"/>
    </location>
</feature>
<protein>
    <submittedName>
        <fullName evidence="3">AMP-dependent CoA ligase/synthetase</fullName>
    </submittedName>
</protein>
<dbReference type="InterPro" id="IPR000873">
    <property type="entry name" value="AMP-dep_synth/lig_dom"/>
</dbReference>
<name>A0A484HEX6_9BACT</name>
<proteinExistence type="predicted"/>
<sequence>MFRILARRAFFRVSRGKERGVYSERFWKKNWDPGLDDLAPEEFETTYVEMVRETFQAFPDKTAFGFLGMEMTFRELDSYAGRFAGMLMENGFEKGDVVGINLPNIPEYPISIIGALRAGCVVSGVSPLLSADQIKYQLNDLASQGKRTALVTLDAVFEGQIAKIAPDMPGVELIVATGVLGFLPRWKQTLARVLKKVPSGKIGPLSGKKVLDFHKDVLGGRFAPAPDVKTAPDDLGWIYYTGGTTGPAKGAMLTQRNVAHNIMALSRWLGWEKGKGTLVSGFPMFHVAGTAVCQCALYFGWTQALIPNPRDTGHICREIKKYRPSVMVNVPSLYQILMADETFRALDHSALETCLSAAAPFPLESQKELEEVIGKGKILELYGMTETSPVSAMNPSLGVKKLGSVGMPFLNTECKLADPSTGEEVPLGEPGEICMKGPLVMKGYLNKPEETQNAIDKDGYMRTGDVGIMDSDGYIRIVDRTKDMIIVGGFKVFSSKVEETLSGHPGAAMTALIGVENPDRPGSEFVKAFVQPAPSFTGDENDLKDDILRYAGETLAAYETPKLIEIVDEIPLTAVGKIDKKVLRAMEKDRT</sequence>
<dbReference type="Pfam" id="PF13193">
    <property type="entry name" value="AMP-binding_C"/>
    <property type="match status" value="1"/>
</dbReference>
<dbReference type="PROSITE" id="PS00455">
    <property type="entry name" value="AMP_BINDING"/>
    <property type="match status" value="1"/>
</dbReference>
<dbReference type="InterPro" id="IPR045851">
    <property type="entry name" value="AMP-bd_C_sf"/>
</dbReference>
<dbReference type="AlphaFoldDB" id="A0A484HEX6"/>
<dbReference type="InterPro" id="IPR020845">
    <property type="entry name" value="AMP-binding_CS"/>
</dbReference>
<dbReference type="GO" id="GO:0016877">
    <property type="term" value="F:ligase activity, forming carbon-sulfur bonds"/>
    <property type="evidence" value="ECO:0007669"/>
    <property type="project" value="UniProtKB-ARBA"/>
</dbReference>
<dbReference type="PANTHER" id="PTHR43767:SF10">
    <property type="entry name" value="SURFACTIN SYNTHASE SUBUNIT 1"/>
    <property type="match status" value="1"/>
</dbReference>
<dbReference type="SUPFAM" id="SSF56801">
    <property type="entry name" value="Acetyl-CoA synthetase-like"/>
    <property type="match status" value="1"/>
</dbReference>
<dbReference type="PANTHER" id="PTHR43767">
    <property type="entry name" value="LONG-CHAIN-FATTY-ACID--COA LIGASE"/>
    <property type="match status" value="1"/>
</dbReference>
<organism evidence="3">
    <name type="scientific">uncultured Desulfobacteraceae bacterium</name>
    <dbReference type="NCBI Taxonomy" id="218296"/>
    <lineage>
        <taxon>Bacteria</taxon>
        <taxon>Pseudomonadati</taxon>
        <taxon>Thermodesulfobacteriota</taxon>
        <taxon>Desulfobacteria</taxon>
        <taxon>Desulfobacterales</taxon>
        <taxon>Desulfobacteraceae</taxon>
        <taxon>environmental samples</taxon>
    </lineage>
</organism>
<feature type="domain" description="AMP-dependent synthetase/ligase" evidence="1">
    <location>
        <begin position="52"/>
        <end position="445"/>
    </location>
</feature>
<dbReference type="EMBL" id="CAACVI010000001">
    <property type="protein sequence ID" value="VEN72952.1"/>
    <property type="molecule type" value="Genomic_DNA"/>
</dbReference>
<dbReference type="InterPro" id="IPR025110">
    <property type="entry name" value="AMP-bd_C"/>
</dbReference>
<accession>A0A484HEX6</accession>
<dbReference type="Pfam" id="PF00501">
    <property type="entry name" value="AMP-binding"/>
    <property type="match status" value="1"/>
</dbReference>
<evidence type="ECO:0000259" key="2">
    <source>
        <dbReference type="Pfam" id="PF13193"/>
    </source>
</evidence>
<reference evidence="3" key="1">
    <citation type="submission" date="2019-01" db="EMBL/GenBank/DDBJ databases">
        <authorList>
            <consortium name="Genoscope - CEA"/>
            <person name="William W."/>
        </authorList>
    </citation>
    <scope>NUCLEOTIDE SEQUENCE</scope>
    <source>
        <strain evidence="3">CR-1</strain>
    </source>
</reference>
<evidence type="ECO:0000259" key="1">
    <source>
        <dbReference type="Pfam" id="PF00501"/>
    </source>
</evidence>
<dbReference type="InterPro" id="IPR042099">
    <property type="entry name" value="ANL_N_sf"/>
</dbReference>
<dbReference type="Gene3D" id="3.40.50.12780">
    <property type="entry name" value="N-terminal domain of ligase-like"/>
    <property type="match status" value="1"/>
</dbReference>
<gene>
    <name evidence="3" type="ORF">EPICR_10454</name>
</gene>
<evidence type="ECO:0000313" key="3">
    <source>
        <dbReference type="EMBL" id="VEN72952.1"/>
    </source>
</evidence>